<dbReference type="EMBL" id="JXTC01000242">
    <property type="protein sequence ID" value="PON78273.1"/>
    <property type="molecule type" value="Genomic_DNA"/>
</dbReference>
<evidence type="ECO:0000313" key="2">
    <source>
        <dbReference type="Proteomes" id="UP000237000"/>
    </source>
</evidence>
<protein>
    <submittedName>
        <fullName evidence="1">Uncharacterized protein</fullName>
    </submittedName>
</protein>
<gene>
    <name evidence="1" type="ORF">TorRG33x02_238670</name>
</gene>
<dbReference type="AlphaFoldDB" id="A0A2P5DYC8"/>
<comment type="caution">
    <text evidence="1">The sequence shown here is derived from an EMBL/GenBank/DDBJ whole genome shotgun (WGS) entry which is preliminary data.</text>
</comment>
<reference evidence="2" key="1">
    <citation type="submission" date="2016-06" db="EMBL/GenBank/DDBJ databases">
        <title>Parallel loss of symbiosis genes in relatives of nitrogen-fixing non-legume Parasponia.</title>
        <authorList>
            <person name="Van Velzen R."/>
            <person name="Holmer R."/>
            <person name="Bu F."/>
            <person name="Rutten L."/>
            <person name="Van Zeijl A."/>
            <person name="Liu W."/>
            <person name="Santuari L."/>
            <person name="Cao Q."/>
            <person name="Sharma T."/>
            <person name="Shen D."/>
            <person name="Roswanjaya Y."/>
            <person name="Wardhani T."/>
            <person name="Kalhor M.S."/>
            <person name="Jansen J."/>
            <person name="Van den Hoogen J."/>
            <person name="Gungor B."/>
            <person name="Hartog M."/>
            <person name="Hontelez J."/>
            <person name="Verver J."/>
            <person name="Yang W.-C."/>
            <person name="Schijlen E."/>
            <person name="Repin R."/>
            <person name="Schilthuizen M."/>
            <person name="Schranz E."/>
            <person name="Heidstra R."/>
            <person name="Miyata K."/>
            <person name="Fedorova E."/>
            <person name="Kohlen W."/>
            <person name="Bisseling T."/>
            <person name="Smit S."/>
            <person name="Geurts R."/>
        </authorList>
    </citation>
    <scope>NUCLEOTIDE SEQUENCE [LARGE SCALE GENOMIC DNA]</scope>
    <source>
        <strain evidence="2">cv. RG33-2</strain>
    </source>
</reference>
<sequence length="112" mass="12800">MTVSRDISSSNVYLLCLQIKTILSRITYWECFSRMAESETNIRLQIYCNGHPLLPAFFFIVPNTKCVQIWLEQNSNTHFLKNVIFFFLTLSSASLLKVTRTGTTGANPFVPT</sequence>
<dbReference type="Proteomes" id="UP000237000">
    <property type="component" value="Unassembled WGS sequence"/>
</dbReference>
<organism evidence="1 2">
    <name type="scientific">Trema orientale</name>
    <name type="common">Charcoal tree</name>
    <name type="synonym">Celtis orientalis</name>
    <dbReference type="NCBI Taxonomy" id="63057"/>
    <lineage>
        <taxon>Eukaryota</taxon>
        <taxon>Viridiplantae</taxon>
        <taxon>Streptophyta</taxon>
        <taxon>Embryophyta</taxon>
        <taxon>Tracheophyta</taxon>
        <taxon>Spermatophyta</taxon>
        <taxon>Magnoliopsida</taxon>
        <taxon>eudicotyledons</taxon>
        <taxon>Gunneridae</taxon>
        <taxon>Pentapetalae</taxon>
        <taxon>rosids</taxon>
        <taxon>fabids</taxon>
        <taxon>Rosales</taxon>
        <taxon>Cannabaceae</taxon>
        <taxon>Trema</taxon>
    </lineage>
</organism>
<name>A0A2P5DYC8_TREOI</name>
<accession>A0A2P5DYC8</accession>
<keyword evidence="2" id="KW-1185">Reference proteome</keyword>
<dbReference type="InParanoid" id="A0A2P5DYC8"/>
<dbReference type="OrthoDB" id="10445244at2759"/>
<evidence type="ECO:0000313" key="1">
    <source>
        <dbReference type="EMBL" id="PON78273.1"/>
    </source>
</evidence>
<proteinExistence type="predicted"/>